<keyword evidence="3 6" id="KW-0732">Signal</keyword>
<dbReference type="InterPro" id="IPR012944">
    <property type="entry name" value="SusD_RagB_dom"/>
</dbReference>
<gene>
    <name evidence="9" type="ORF">DXN04_24870</name>
</gene>
<dbReference type="GO" id="GO:0009279">
    <property type="term" value="C:cell outer membrane"/>
    <property type="evidence" value="ECO:0007669"/>
    <property type="project" value="UniProtKB-SubCell"/>
</dbReference>
<dbReference type="PROSITE" id="PS51257">
    <property type="entry name" value="PROKAR_LIPOPROTEIN"/>
    <property type="match status" value="1"/>
</dbReference>
<dbReference type="EMBL" id="QTJV01000010">
    <property type="protein sequence ID" value="RFM32023.1"/>
    <property type="molecule type" value="Genomic_DNA"/>
</dbReference>
<evidence type="ECO:0000313" key="10">
    <source>
        <dbReference type="Proteomes" id="UP000261174"/>
    </source>
</evidence>
<protein>
    <submittedName>
        <fullName evidence="9">RagB/SusD family nutrient uptake outer membrane protein</fullName>
    </submittedName>
</protein>
<evidence type="ECO:0000256" key="6">
    <source>
        <dbReference type="SAM" id="SignalP"/>
    </source>
</evidence>
<accession>A0A3E1NVV6</accession>
<comment type="similarity">
    <text evidence="2">Belongs to the SusD family.</text>
</comment>
<feature type="signal peptide" evidence="6">
    <location>
        <begin position="1"/>
        <end position="20"/>
    </location>
</feature>
<dbReference type="AlphaFoldDB" id="A0A3E1NVV6"/>
<dbReference type="InterPro" id="IPR011990">
    <property type="entry name" value="TPR-like_helical_dom_sf"/>
</dbReference>
<feature type="chain" id="PRO_5017732150" evidence="6">
    <location>
        <begin position="21"/>
        <end position="489"/>
    </location>
</feature>
<dbReference type="RefSeq" id="WP_116856111.1">
    <property type="nucleotide sequence ID" value="NZ_QTJV01000010.1"/>
</dbReference>
<evidence type="ECO:0000256" key="3">
    <source>
        <dbReference type="ARBA" id="ARBA00022729"/>
    </source>
</evidence>
<comment type="subcellular location">
    <subcellularLocation>
        <location evidence="1">Cell outer membrane</location>
    </subcellularLocation>
</comment>
<keyword evidence="10" id="KW-1185">Reference proteome</keyword>
<sequence length="489" mass="54344">MKNFIYILSAAALFSFSACKKDYLDTMPTDSYASDQVFTTVDNAWNAINGIHRSLYKQYDNQDQGGQGSMMIINDMLGEDLVMTAAGNSWYNPTYKWTMHRNSSASLLKYSYLFYYKIISNANMIINNIDGAVGSESDRKNIKGQAYAYRAWAMWNLVQYFAIRYDGSGGNTQLGVPVLTTNVTEGQPRATVEEVYKQMNMDADSAIADLTVASAPNNKSHINVNTAKGIKARIALTQQHWADAAKYAAEAKAGYTLMTNASYQAGFNDYTNSEWMWGSHQISEQTSYFYSFFAFMSCNFNSTNIRTNPKAINSTLYNQISATDVRKKMWSVDGSGVTVPSGGLLKPYMNKKFLAASSSSSIGDVPIMRAAEMYLIEAEADARMGQDAAAADVLYTLAVNRDPGYVKSTSTGDALLKEILFQRRIELWGEGFRFFDLKRMNAALDRTGANHSTTLTSGLMTMPAGDKQWQFLIPQDEINANKAVIQNDL</sequence>
<dbReference type="InterPro" id="IPR033985">
    <property type="entry name" value="SusD-like_N"/>
</dbReference>
<evidence type="ECO:0000259" key="7">
    <source>
        <dbReference type="Pfam" id="PF07980"/>
    </source>
</evidence>
<reference evidence="9 10" key="1">
    <citation type="submission" date="2018-08" db="EMBL/GenBank/DDBJ databases">
        <title>Chitinophaga sp. K20C18050901, a novel bacterium isolated from forest soil.</title>
        <authorList>
            <person name="Wang C."/>
        </authorList>
    </citation>
    <scope>NUCLEOTIDE SEQUENCE [LARGE SCALE GENOMIC DNA]</scope>
    <source>
        <strain evidence="9 10">K20C18050901</strain>
    </source>
</reference>
<evidence type="ECO:0000313" key="9">
    <source>
        <dbReference type="EMBL" id="RFM32023.1"/>
    </source>
</evidence>
<dbReference type="Proteomes" id="UP000261174">
    <property type="component" value="Unassembled WGS sequence"/>
</dbReference>
<evidence type="ECO:0000256" key="5">
    <source>
        <dbReference type="ARBA" id="ARBA00023237"/>
    </source>
</evidence>
<name>A0A3E1NVV6_9BACT</name>
<comment type="caution">
    <text evidence="9">The sequence shown here is derived from an EMBL/GenBank/DDBJ whole genome shotgun (WGS) entry which is preliminary data.</text>
</comment>
<feature type="domain" description="SusD-like N-terminal" evidence="8">
    <location>
        <begin position="83"/>
        <end position="236"/>
    </location>
</feature>
<feature type="domain" description="RagB/SusD" evidence="7">
    <location>
        <begin position="289"/>
        <end position="487"/>
    </location>
</feature>
<dbReference type="SUPFAM" id="SSF48452">
    <property type="entry name" value="TPR-like"/>
    <property type="match status" value="1"/>
</dbReference>
<proteinExistence type="inferred from homology"/>
<evidence type="ECO:0000256" key="4">
    <source>
        <dbReference type="ARBA" id="ARBA00023136"/>
    </source>
</evidence>
<organism evidence="9 10">
    <name type="scientific">Chitinophaga silvisoli</name>
    <dbReference type="NCBI Taxonomy" id="2291814"/>
    <lineage>
        <taxon>Bacteria</taxon>
        <taxon>Pseudomonadati</taxon>
        <taxon>Bacteroidota</taxon>
        <taxon>Chitinophagia</taxon>
        <taxon>Chitinophagales</taxon>
        <taxon>Chitinophagaceae</taxon>
        <taxon>Chitinophaga</taxon>
    </lineage>
</organism>
<dbReference type="Gene3D" id="1.25.40.390">
    <property type="match status" value="1"/>
</dbReference>
<dbReference type="Pfam" id="PF07980">
    <property type="entry name" value="SusD_RagB"/>
    <property type="match status" value="1"/>
</dbReference>
<evidence type="ECO:0000256" key="1">
    <source>
        <dbReference type="ARBA" id="ARBA00004442"/>
    </source>
</evidence>
<dbReference type="Pfam" id="PF14322">
    <property type="entry name" value="SusD-like_3"/>
    <property type="match status" value="1"/>
</dbReference>
<evidence type="ECO:0000259" key="8">
    <source>
        <dbReference type="Pfam" id="PF14322"/>
    </source>
</evidence>
<keyword evidence="4" id="KW-0472">Membrane</keyword>
<evidence type="ECO:0000256" key="2">
    <source>
        <dbReference type="ARBA" id="ARBA00006275"/>
    </source>
</evidence>
<dbReference type="OrthoDB" id="630434at2"/>
<keyword evidence="5" id="KW-0998">Cell outer membrane</keyword>